<name>A0A182EWE7_ONCOC</name>
<dbReference type="InterPro" id="IPR029061">
    <property type="entry name" value="THDP-binding"/>
</dbReference>
<accession>A0A182EWE7</accession>
<evidence type="ECO:0000313" key="1">
    <source>
        <dbReference type="EMBL" id="VDM99161.1"/>
    </source>
</evidence>
<gene>
    <name evidence="1" type="ORF">NOO_LOCUS12493</name>
</gene>
<sequence length="100" mass="11489">MYHMRVTYVEHMIIIDSFLVEFQRIKQVNPYNSYKMALNKLTGIVGRLAVKTVSQFGQKFAASTMSVRDALSMALDEELAHDERVFLLGEEVGYYDGAYK</sequence>
<reference evidence="1 2" key="2">
    <citation type="submission" date="2018-08" db="EMBL/GenBank/DDBJ databases">
        <authorList>
            <person name="Laetsch R D."/>
            <person name="Stevens L."/>
            <person name="Kumar S."/>
            <person name="Blaxter L. M."/>
        </authorList>
    </citation>
    <scope>NUCLEOTIDE SEQUENCE [LARGE SCALE GENOMIC DNA]</scope>
</reference>
<dbReference type="STRING" id="42157.A0A182EWE7"/>
<proteinExistence type="predicted"/>
<evidence type="ECO:0000313" key="2">
    <source>
        <dbReference type="Proteomes" id="UP000271087"/>
    </source>
</evidence>
<dbReference type="OrthoDB" id="5869089at2759"/>
<keyword evidence="2" id="KW-1185">Reference proteome</keyword>
<evidence type="ECO:0000313" key="3">
    <source>
        <dbReference type="WBParaSite" id="nOo.2.0.1.t12493-RA"/>
    </source>
</evidence>
<dbReference type="Proteomes" id="UP000271087">
    <property type="component" value="Unassembled WGS sequence"/>
</dbReference>
<organism evidence="3">
    <name type="scientific">Onchocerca ochengi</name>
    <name type="common">Filarial nematode worm</name>
    <dbReference type="NCBI Taxonomy" id="42157"/>
    <lineage>
        <taxon>Eukaryota</taxon>
        <taxon>Metazoa</taxon>
        <taxon>Ecdysozoa</taxon>
        <taxon>Nematoda</taxon>
        <taxon>Chromadorea</taxon>
        <taxon>Rhabditida</taxon>
        <taxon>Spirurina</taxon>
        <taxon>Spiruromorpha</taxon>
        <taxon>Filarioidea</taxon>
        <taxon>Onchocercidae</taxon>
        <taxon>Onchocerca</taxon>
    </lineage>
</organism>
<dbReference type="SUPFAM" id="SSF52518">
    <property type="entry name" value="Thiamin diphosphate-binding fold (THDP-binding)"/>
    <property type="match status" value="1"/>
</dbReference>
<dbReference type="AlphaFoldDB" id="A0A182EWE7"/>
<reference evidence="3" key="1">
    <citation type="submission" date="2016-06" db="UniProtKB">
        <authorList>
            <consortium name="WormBaseParasite"/>
        </authorList>
    </citation>
    <scope>IDENTIFICATION</scope>
</reference>
<dbReference type="EMBL" id="UYRW01010827">
    <property type="protein sequence ID" value="VDM99161.1"/>
    <property type="molecule type" value="Genomic_DNA"/>
</dbReference>
<dbReference type="WBParaSite" id="nOo.2.0.1.t12493-RA">
    <property type="protein sequence ID" value="nOo.2.0.1.t12493-RA"/>
    <property type="gene ID" value="nOo.2.0.1.g12493"/>
</dbReference>
<dbReference type="Gene3D" id="3.40.50.970">
    <property type="match status" value="1"/>
</dbReference>
<protein>
    <submittedName>
        <fullName evidence="3">Pyruvate dehydrogenase E1 component subunit beta</fullName>
    </submittedName>
</protein>